<dbReference type="SUPFAM" id="SSF53474">
    <property type="entry name" value="alpha/beta-Hydrolases"/>
    <property type="match status" value="1"/>
</dbReference>
<evidence type="ECO:0000256" key="1">
    <source>
        <dbReference type="ARBA" id="ARBA00010088"/>
    </source>
</evidence>
<protein>
    <submittedName>
        <fullName evidence="7">Alpha/beta hydrolase</fullName>
    </submittedName>
</protein>
<dbReference type="Pfam" id="PF08386">
    <property type="entry name" value="Abhydrolase_4"/>
    <property type="match status" value="1"/>
</dbReference>
<feature type="domain" description="AB hydrolase-1" evidence="5">
    <location>
        <begin position="89"/>
        <end position="258"/>
    </location>
</feature>
<dbReference type="Gene3D" id="3.40.50.1820">
    <property type="entry name" value="alpha/beta hydrolase"/>
    <property type="match status" value="1"/>
</dbReference>
<dbReference type="InterPro" id="IPR051601">
    <property type="entry name" value="Serine_prot/Carboxylest_S33"/>
</dbReference>
<gene>
    <name evidence="7" type="ORF">NBG84_11955</name>
</gene>
<dbReference type="Proteomes" id="UP001431429">
    <property type="component" value="Unassembled WGS sequence"/>
</dbReference>
<dbReference type="RefSeq" id="WP_250919333.1">
    <property type="nucleotide sequence ID" value="NZ_JAMQAW010000009.1"/>
</dbReference>
<dbReference type="PANTHER" id="PTHR43248:SF29">
    <property type="entry name" value="TRIPEPTIDYL AMINOPEPTIDASE"/>
    <property type="match status" value="1"/>
</dbReference>
<dbReference type="InterPro" id="IPR029058">
    <property type="entry name" value="AB_hydrolase_fold"/>
</dbReference>
<keyword evidence="2 4" id="KW-0732">Signal</keyword>
<comment type="caution">
    <text evidence="7">The sequence shown here is derived from an EMBL/GenBank/DDBJ whole genome shotgun (WGS) entry which is preliminary data.</text>
</comment>
<feature type="signal peptide" evidence="4">
    <location>
        <begin position="1"/>
        <end position="28"/>
    </location>
</feature>
<keyword evidence="8" id="KW-1185">Reference proteome</keyword>
<evidence type="ECO:0000256" key="2">
    <source>
        <dbReference type="ARBA" id="ARBA00022729"/>
    </source>
</evidence>
<comment type="similarity">
    <text evidence="1">Belongs to the peptidase S33 family.</text>
</comment>
<evidence type="ECO:0000259" key="6">
    <source>
        <dbReference type="Pfam" id="PF08386"/>
    </source>
</evidence>
<feature type="chain" id="PRO_5046231272" evidence="4">
    <location>
        <begin position="29"/>
        <end position="502"/>
    </location>
</feature>
<organism evidence="7 8">
    <name type="scientific">Streptomyces albipurpureus</name>
    <dbReference type="NCBI Taxonomy" id="2897419"/>
    <lineage>
        <taxon>Bacteria</taxon>
        <taxon>Bacillati</taxon>
        <taxon>Actinomycetota</taxon>
        <taxon>Actinomycetes</taxon>
        <taxon>Kitasatosporales</taxon>
        <taxon>Streptomycetaceae</taxon>
        <taxon>Streptomyces</taxon>
    </lineage>
</organism>
<dbReference type="InterPro" id="IPR000073">
    <property type="entry name" value="AB_hydrolase_1"/>
</dbReference>
<sequence length="502" mass="53710">MTTYSSTPALLLALSATLTGVVAPAAQAAPGTSVPGQLFWKSCAQPGGPQVQECAELSVPIDYRDPGGEHIKLAVSRVPSDRPEARRGTLIVIPGGPGSSGVQRLTQKGAALQRELKGAYDVVSFDPRGVGGSTTASCGLAAEDRRLPNLRSWPAADGRIDENVARSRRIAEACHRAGGPVLRSLSTANEVRDIESFRKALGVAKLSAVGNSYGTYVGAVYAQKYPRRTDRWVLDSSGDPNPRRVARGWLANTGQAVEDRFPDFAAWAVHPDRDADGLGLGERAKDIRPGFLKLARSLDREPKQTTTPGVPLTGNLLRQALHVSLYSDAVFPQLARLIRAAQDPTVRPVLSDDLVKPMSDEAAAVTMAVICNDARWPGRVSSYRRAVAADRAAYPLTAGFPRNITPCAFWKDAPADEPTRITDEGPSNILMIQSLRDPSTPHFGGLRMRTALGDRARLVSVDQGGHSVYLGIGNVCGDRAVTAFLTTGERPERDTRCPAKGK</sequence>
<name>A0ABT0UL45_9ACTN</name>
<proteinExistence type="inferred from homology"/>
<evidence type="ECO:0000313" key="8">
    <source>
        <dbReference type="Proteomes" id="UP001431429"/>
    </source>
</evidence>
<evidence type="ECO:0000259" key="5">
    <source>
        <dbReference type="Pfam" id="PF00561"/>
    </source>
</evidence>
<feature type="domain" description="Peptidase S33 tripeptidyl aminopeptidase-like C-terminal" evidence="6">
    <location>
        <begin position="405"/>
        <end position="497"/>
    </location>
</feature>
<accession>A0ABT0UL45</accession>
<dbReference type="InterPro" id="IPR013595">
    <property type="entry name" value="Pept_S33_TAP-like_C"/>
</dbReference>
<keyword evidence="3 7" id="KW-0378">Hydrolase</keyword>
<dbReference type="Pfam" id="PF00561">
    <property type="entry name" value="Abhydrolase_1"/>
    <property type="match status" value="1"/>
</dbReference>
<dbReference type="PANTHER" id="PTHR43248">
    <property type="entry name" value="2-SUCCINYL-6-HYDROXY-2,4-CYCLOHEXADIENE-1-CARBOXYLATE SYNTHASE"/>
    <property type="match status" value="1"/>
</dbReference>
<evidence type="ECO:0000256" key="4">
    <source>
        <dbReference type="SAM" id="SignalP"/>
    </source>
</evidence>
<dbReference type="GO" id="GO:0016787">
    <property type="term" value="F:hydrolase activity"/>
    <property type="evidence" value="ECO:0007669"/>
    <property type="project" value="UniProtKB-KW"/>
</dbReference>
<reference evidence="7" key="1">
    <citation type="submission" date="2022-06" db="EMBL/GenBank/DDBJ databases">
        <title>Genome public.</title>
        <authorList>
            <person name="Sun Q."/>
        </authorList>
    </citation>
    <scope>NUCLEOTIDE SEQUENCE</scope>
    <source>
        <strain evidence="7">CWNU-1</strain>
    </source>
</reference>
<evidence type="ECO:0000313" key="7">
    <source>
        <dbReference type="EMBL" id="MCM2388997.1"/>
    </source>
</evidence>
<dbReference type="EMBL" id="JAMQAW010000009">
    <property type="protein sequence ID" value="MCM2388997.1"/>
    <property type="molecule type" value="Genomic_DNA"/>
</dbReference>
<evidence type="ECO:0000256" key="3">
    <source>
        <dbReference type="ARBA" id="ARBA00022801"/>
    </source>
</evidence>